<evidence type="ECO:0008006" key="4">
    <source>
        <dbReference type="Google" id="ProtNLM"/>
    </source>
</evidence>
<name>A0A6I5ZR59_9FIRM</name>
<dbReference type="EMBL" id="CP046244">
    <property type="protein sequence ID" value="QGP92474.1"/>
    <property type="molecule type" value="Genomic_DNA"/>
</dbReference>
<evidence type="ECO:0000313" key="2">
    <source>
        <dbReference type="EMBL" id="QGP92474.1"/>
    </source>
</evidence>
<dbReference type="OrthoDB" id="155250at2"/>
<feature type="compositionally biased region" description="Basic and acidic residues" evidence="1">
    <location>
        <begin position="208"/>
        <end position="217"/>
    </location>
</feature>
<evidence type="ECO:0000313" key="3">
    <source>
        <dbReference type="Proteomes" id="UP000425916"/>
    </source>
</evidence>
<evidence type="ECO:0000256" key="1">
    <source>
        <dbReference type="SAM" id="MobiDB-lite"/>
    </source>
</evidence>
<proteinExistence type="predicted"/>
<gene>
    <name evidence="2" type="ORF">MGLY_18560</name>
</gene>
<dbReference type="Proteomes" id="UP000425916">
    <property type="component" value="Chromosome"/>
</dbReference>
<accession>A0A6I5ZR59</accession>
<dbReference type="RefSeq" id="WP_156273251.1">
    <property type="nucleotide sequence ID" value="NZ_CP046244.1"/>
</dbReference>
<dbReference type="SUPFAM" id="SSF109604">
    <property type="entry name" value="HD-domain/PDEase-like"/>
    <property type="match status" value="1"/>
</dbReference>
<protein>
    <recommendedName>
        <fullName evidence="4">Phosphohydrolase</fullName>
    </recommendedName>
</protein>
<dbReference type="Gene3D" id="1.10.3210.10">
    <property type="entry name" value="Hypothetical protein af1432"/>
    <property type="match status" value="1"/>
</dbReference>
<organism evidence="2 3">
    <name type="scientific">Neomoorella glycerini</name>
    <dbReference type="NCBI Taxonomy" id="55779"/>
    <lineage>
        <taxon>Bacteria</taxon>
        <taxon>Bacillati</taxon>
        <taxon>Bacillota</taxon>
        <taxon>Clostridia</taxon>
        <taxon>Neomoorellales</taxon>
        <taxon>Neomoorellaceae</taxon>
        <taxon>Neomoorella</taxon>
    </lineage>
</organism>
<keyword evidence="3" id="KW-1185">Reference proteome</keyword>
<sequence>MSLGRCPGQDRRYWKPGDIFEEPCPHCGGLIEFWKDDVNLRCPHCRKLVTNPRFDPGCAAWCSYASKCLGEMAAVYQRQPRVIRDKLEVEARKMLFNQRELLNLALKAAGFAEKIAREEGVQPLVAIAACLFYDLGAGGEKAGNAALAREIMTRVGLERDIIEQAVKIIAAGETVLDDPAWQVVQDARRLAETEAGSWKPGRLSTAAARDKGDIPGN</sequence>
<dbReference type="AlphaFoldDB" id="A0A6I5ZR59"/>
<reference evidence="2 3" key="1">
    <citation type="submission" date="2019-11" db="EMBL/GenBank/DDBJ databases">
        <title>Genome sequence of Moorella glycerini DSM11254.</title>
        <authorList>
            <person name="Poehlein A."/>
            <person name="Boeer T."/>
            <person name="Daniel R."/>
        </authorList>
    </citation>
    <scope>NUCLEOTIDE SEQUENCE [LARGE SCALE GENOMIC DNA]</scope>
    <source>
        <strain evidence="2 3">DSM 11254</strain>
    </source>
</reference>
<feature type="region of interest" description="Disordered" evidence="1">
    <location>
        <begin position="195"/>
        <end position="217"/>
    </location>
</feature>